<protein>
    <submittedName>
        <fullName evidence="2">Uncharacterized protein</fullName>
    </submittedName>
</protein>
<dbReference type="AlphaFoldDB" id="A0AAV4BYN5"/>
<feature type="region of interest" description="Disordered" evidence="1">
    <location>
        <begin position="207"/>
        <end position="269"/>
    </location>
</feature>
<reference evidence="2 3" key="1">
    <citation type="journal article" date="2021" name="Elife">
        <title>Chloroplast acquisition without the gene transfer in kleptoplastic sea slugs, Plakobranchus ocellatus.</title>
        <authorList>
            <person name="Maeda T."/>
            <person name="Takahashi S."/>
            <person name="Yoshida T."/>
            <person name="Shimamura S."/>
            <person name="Takaki Y."/>
            <person name="Nagai Y."/>
            <person name="Toyoda A."/>
            <person name="Suzuki Y."/>
            <person name="Arimoto A."/>
            <person name="Ishii H."/>
            <person name="Satoh N."/>
            <person name="Nishiyama T."/>
            <person name="Hasebe M."/>
            <person name="Maruyama T."/>
            <person name="Minagawa J."/>
            <person name="Obokata J."/>
            <person name="Shigenobu S."/>
        </authorList>
    </citation>
    <scope>NUCLEOTIDE SEQUENCE [LARGE SCALE GENOMIC DNA]</scope>
</reference>
<sequence length="269" mass="29705">MISSTEIFTTVTAFVISALREVKTKQKMLRTEKWPKKSITSWKGTMNFSLRCSKSTGEPVHNKVTSRFQGLRQAKEFIVAHEPATEGPLKISKQVRYLLSNHKSLSSVAVNQSAGFRARTRNRRIPADIRVNWLSAMATTHPSNPHQGDFRLSGLPSGQGAGGGARTRDRRVPADLKADSLATVVSTPLNFKQDTLLEKKIIDELKDAQSGNQGQEEETGADQKQDGWMTTGEQQVRNGRGRHKIGGNGRHLQRATSCCGWTKPPSNSI</sequence>
<proteinExistence type="predicted"/>
<evidence type="ECO:0000313" key="2">
    <source>
        <dbReference type="EMBL" id="GFO25525.1"/>
    </source>
</evidence>
<evidence type="ECO:0000256" key="1">
    <source>
        <dbReference type="SAM" id="MobiDB-lite"/>
    </source>
</evidence>
<keyword evidence="3" id="KW-1185">Reference proteome</keyword>
<organism evidence="2 3">
    <name type="scientific">Plakobranchus ocellatus</name>
    <dbReference type="NCBI Taxonomy" id="259542"/>
    <lineage>
        <taxon>Eukaryota</taxon>
        <taxon>Metazoa</taxon>
        <taxon>Spiralia</taxon>
        <taxon>Lophotrochozoa</taxon>
        <taxon>Mollusca</taxon>
        <taxon>Gastropoda</taxon>
        <taxon>Heterobranchia</taxon>
        <taxon>Euthyneura</taxon>
        <taxon>Panpulmonata</taxon>
        <taxon>Sacoglossa</taxon>
        <taxon>Placobranchoidea</taxon>
        <taxon>Plakobranchidae</taxon>
        <taxon>Plakobranchus</taxon>
    </lineage>
</organism>
<dbReference type="Proteomes" id="UP000735302">
    <property type="component" value="Unassembled WGS sequence"/>
</dbReference>
<gene>
    <name evidence="2" type="ORF">PoB_005203000</name>
</gene>
<evidence type="ECO:0000313" key="3">
    <source>
        <dbReference type="Proteomes" id="UP000735302"/>
    </source>
</evidence>
<name>A0AAV4BYN5_9GAST</name>
<dbReference type="EMBL" id="BLXT01005762">
    <property type="protein sequence ID" value="GFO25525.1"/>
    <property type="molecule type" value="Genomic_DNA"/>
</dbReference>
<comment type="caution">
    <text evidence="2">The sequence shown here is derived from an EMBL/GenBank/DDBJ whole genome shotgun (WGS) entry which is preliminary data.</text>
</comment>
<accession>A0AAV4BYN5</accession>